<sequence>MGRTARWSVSRVLSTFDEGGRPFLWDAPCGAPHATNPNDGGGGTPDDPARGGPSAVPIRSCSRWGLPCRLRYRTRGALLPHRFTLTRTISGEPECRGGGLFSVALSLGSPPPAVSRHRSSVEPGLSSTAWEIHATAAARPSGLRKLNDLSGLRQGGMRRIKKRQMEARTWMSDRRGGPRPDWRRGCCCGT</sequence>
<name>A9H0G7_GLUDA</name>
<reference evidence="2 3" key="1">
    <citation type="journal article" date="2009" name="BMC Genomics">
        <title>Complete genome sequence of the sugarcane nitrogen-fixing endophyte Gluconacetobacter diazotrophicus Pal5.</title>
        <authorList>
            <person name="Bertalan M."/>
            <person name="Albano R."/>
            <person name="Padua V."/>
            <person name="Rouws L."/>
            <person name="Rojas C."/>
            <person name="Hemerly A."/>
            <person name="Teixeira K."/>
            <person name="Schwab S."/>
            <person name="Araujo J."/>
            <person name="Oliveira A."/>
            <person name="Franca L."/>
            <person name="Magalhaes V."/>
            <person name="Alqueres S."/>
            <person name="Cardoso A."/>
            <person name="Almeida W."/>
            <person name="Loureiro M.M."/>
            <person name="Nogueira E."/>
            <person name="Cidade D."/>
            <person name="Oliveira D."/>
            <person name="Simao T."/>
            <person name="Macedo J."/>
            <person name="Valadao A."/>
            <person name="Dreschsel M."/>
            <person name="Freitas F."/>
            <person name="Vidal M."/>
            <person name="Guedes H."/>
            <person name="Rodrigues E."/>
            <person name="Meneses C."/>
            <person name="Brioso P."/>
            <person name="Pozzer L."/>
            <person name="Figueiredo D."/>
            <person name="Montano H."/>
            <person name="Junior J."/>
            <person name="Filho G."/>
            <person name="Flores V."/>
            <person name="Ferreira B."/>
            <person name="Branco A."/>
            <person name="Gonzalez P."/>
            <person name="Guillobel H."/>
            <person name="Lemos M."/>
            <person name="Seibel L."/>
            <person name="Macedo J."/>
            <person name="Alves-Ferreira M."/>
            <person name="Sachetto-Martins G."/>
            <person name="Coelho A."/>
            <person name="Santos E."/>
            <person name="Amaral G."/>
            <person name="Neves A."/>
            <person name="Pacheco A.B."/>
            <person name="Carvalho D."/>
            <person name="Lery L."/>
            <person name="Bisch P."/>
            <person name="Rossle S.C."/>
            <person name="Urmenyi T."/>
            <person name="Kruger W.V."/>
            <person name="Martins O."/>
            <person name="Baldani J.I."/>
            <person name="Ferreira P.C."/>
        </authorList>
    </citation>
    <scope>NUCLEOTIDE SEQUENCE [LARGE SCALE GENOMIC DNA]</scope>
    <source>
        <strain evidence="3">ATCC 49037 / DSM 5601 / CCUG 37298 / CIP 103539 / LMG 7603 / PAl5</strain>
    </source>
</reference>
<evidence type="ECO:0000313" key="3">
    <source>
        <dbReference type="Proteomes" id="UP000001176"/>
    </source>
</evidence>
<dbReference type="AntiFam" id="ANF00041">
    <property type="entry name" value="Antisense to RNaseP"/>
</dbReference>
<gene>
    <name evidence="2" type="ordered locus">GDI3181</name>
</gene>
<accession>A9H0G7</accession>
<keyword evidence="3" id="KW-1185">Reference proteome</keyword>
<dbReference type="Proteomes" id="UP000001176">
    <property type="component" value="Chromosome"/>
</dbReference>
<dbReference type="EMBL" id="AM889285">
    <property type="protein sequence ID" value="CAP57124.1"/>
    <property type="molecule type" value="Genomic_DNA"/>
</dbReference>
<proteinExistence type="predicted"/>
<evidence type="ECO:0000313" key="2">
    <source>
        <dbReference type="EMBL" id="CAP57124.1"/>
    </source>
</evidence>
<dbReference type="AntiFam" id="ANF00045">
    <property type="entry name" value="Antisense to RNaseP"/>
</dbReference>
<dbReference type="AlphaFoldDB" id="A9H0G7"/>
<organism evidence="2 3">
    <name type="scientific">Gluconacetobacter diazotrophicus (strain ATCC 49037 / DSM 5601 / CCUG 37298 / CIP 103539 / LMG 7603 / PAl5)</name>
    <dbReference type="NCBI Taxonomy" id="272568"/>
    <lineage>
        <taxon>Bacteria</taxon>
        <taxon>Pseudomonadati</taxon>
        <taxon>Pseudomonadota</taxon>
        <taxon>Alphaproteobacteria</taxon>
        <taxon>Acetobacterales</taxon>
        <taxon>Acetobacteraceae</taxon>
        <taxon>Gluconacetobacter</taxon>
    </lineage>
</organism>
<evidence type="ECO:0000256" key="1">
    <source>
        <dbReference type="SAM" id="MobiDB-lite"/>
    </source>
</evidence>
<protein>
    <submittedName>
        <fullName evidence="2">Conserved protein</fullName>
    </submittedName>
</protein>
<feature type="region of interest" description="Disordered" evidence="1">
    <location>
        <begin position="27"/>
        <end position="56"/>
    </location>
</feature>
<dbReference type="KEGG" id="gdi:GDI3181"/>